<dbReference type="Proteomes" id="UP000814140">
    <property type="component" value="Unassembled WGS sequence"/>
</dbReference>
<reference evidence="1" key="2">
    <citation type="journal article" date="2022" name="New Phytol.">
        <title>Evolutionary transition to the ectomycorrhizal habit in the genomes of a hyperdiverse lineage of mushroom-forming fungi.</title>
        <authorList>
            <person name="Looney B."/>
            <person name="Miyauchi S."/>
            <person name="Morin E."/>
            <person name="Drula E."/>
            <person name="Courty P.E."/>
            <person name="Kohler A."/>
            <person name="Kuo A."/>
            <person name="LaButti K."/>
            <person name="Pangilinan J."/>
            <person name="Lipzen A."/>
            <person name="Riley R."/>
            <person name="Andreopoulos W."/>
            <person name="He G."/>
            <person name="Johnson J."/>
            <person name="Nolan M."/>
            <person name="Tritt A."/>
            <person name="Barry K.W."/>
            <person name="Grigoriev I.V."/>
            <person name="Nagy L.G."/>
            <person name="Hibbett D."/>
            <person name="Henrissat B."/>
            <person name="Matheny P.B."/>
            <person name="Labbe J."/>
            <person name="Martin F.M."/>
        </authorList>
    </citation>
    <scope>NUCLEOTIDE SEQUENCE</scope>
    <source>
        <strain evidence="1">HHB10654</strain>
    </source>
</reference>
<evidence type="ECO:0000313" key="1">
    <source>
        <dbReference type="EMBL" id="KAI0054288.1"/>
    </source>
</evidence>
<reference evidence="1" key="1">
    <citation type="submission" date="2021-03" db="EMBL/GenBank/DDBJ databases">
        <authorList>
            <consortium name="DOE Joint Genome Institute"/>
            <person name="Ahrendt S."/>
            <person name="Looney B.P."/>
            <person name="Miyauchi S."/>
            <person name="Morin E."/>
            <person name="Drula E."/>
            <person name="Courty P.E."/>
            <person name="Chicoki N."/>
            <person name="Fauchery L."/>
            <person name="Kohler A."/>
            <person name="Kuo A."/>
            <person name="Labutti K."/>
            <person name="Pangilinan J."/>
            <person name="Lipzen A."/>
            <person name="Riley R."/>
            <person name="Andreopoulos W."/>
            <person name="He G."/>
            <person name="Johnson J."/>
            <person name="Barry K.W."/>
            <person name="Grigoriev I.V."/>
            <person name="Nagy L."/>
            <person name="Hibbett D."/>
            <person name="Henrissat B."/>
            <person name="Matheny P.B."/>
            <person name="Labbe J."/>
            <person name="Martin F."/>
        </authorList>
    </citation>
    <scope>NUCLEOTIDE SEQUENCE</scope>
    <source>
        <strain evidence="1">HHB10654</strain>
    </source>
</reference>
<keyword evidence="2" id="KW-1185">Reference proteome</keyword>
<comment type="caution">
    <text evidence="1">The sequence shown here is derived from an EMBL/GenBank/DDBJ whole genome shotgun (WGS) entry which is preliminary data.</text>
</comment>
<feature type="non-terminal residue" evidence="1">
    <location>
        <position position="246"/>
    </location>
</feature>
<name>A0ACB8SDI6_9AGAM</name>
<organism evidence="1 2">
    <name type="scientific">Artomyces pyxidatus</name>
    <dbReference type="NCBI Taxonomy" id="48021"/>
    <lineage>
        <taxon>Eukaryota</taxon>
        <taxon>Fungi</taxon>
        <taxon>Dikarya</taxon>
        <taxon>Basidiomycota</taxon>
        <taxon>Agaricomycotina</taxon>
        <taxon>Agaricomycetes</taxon>
        <taxon>Russulales</taxon>
        <taxon>Auriscalpiaceae</taxon>
        <taxon>Artomyces</taxon>
    </lineage>
</organism>
<protein>
    <submittedName>
        <fullName evidence="1">Uncharacterized protein</fullName>
    </submittedName>
</protein>
<sequence length="246" mass="27883">MVIDDRHDLGVDRWWGRRRRGCGEYGLKGRSGKCEKRRPEEGRENAVYVGNAHCLRVVCSGLLRRHREPHDSIPDSSDRTQNSDNNHDGSHQDDNAHDGNVRHPDDEQETEGDFEHNCNAEDDKDTADDEDDSGEEDEDDGGEEDGDDGNEDEEGYETFPVPMSMARPWHGVSMTWRGTSSMTTCMAGHFGSRSQRARSGNLRQGVGKQARPGQTRKGVQGFCRFADERLPPLRLREQRGQMQMRQ</sequence>
<dbReference type="EMBL" id="MU277547">
    <property type="protein sequence ID" value="KAI0054288.1"/>
    <property type="molecule type" value="Genomic_DNA"/>
</dbReference>
<accession>A0ACB8SDI6</accession>
<gene>
    <name evidence="1" type="ORF">BV25DRAFT_1957720</name>
</gene>
<proteinExistence type="predicted"/>
<evidence type="ECO:0000313" key="2">
    <source>
        <dbReference type="Proteomes" id="UP000814140"/>
    </source>
</evidence>